<evidence type="ECO:0000313" key="2">
    <source>
        <dbReference type="EMBL" id="RYJ08023.1"/>
    </source>
</evidence>
<sequence length="89" mass="9195">MRRTAIVAFALLGCLLVVSATPASAANLSVGSQKTDFGTGDETPPTLTNATVDGTGDSARVILGADQATYDRFEDGDVDGWDASNPDKF</sequence>
<feature type="region of interest" description="Disordered" evidence="1">
    <location>
        <begin position="30"/>
        <end position="54"/>
    </location>
</feature>
<evidence type="ECO:0000313" key="3">
    <source>
        <dbReference type="Proteomes" id="UP000294028"/>
    </source>
</evidence>
<reference evidence="2 3" key="1">
    <citation type="submission" date="2018-12" db="EMBL/GenBank/DDBJ databases">
        <title>Genome analysis provides insights into bioremediation potentialities of Halogeometricum borinquense strain N11.</title>
        <authorList>
            <person name="Najjari A."/>
            <person name="Youssef N."/>
            <person name="Fhoula I."/>
            <person name="Ben Dhia O."/>
            <person name="Mahjoubi M."/>
            <person name="Ouzari H.I."/>
            <person name="Cherif A."/>
        </authorList>
    </citation>
    <scope>NUCLEOTIDE SEQUENCE [LARGE SCALE GENOMIC DNA]</scope>
    <source>
        <strain evidence="2 3">N11</strain>
    </source>
</reference>
<gene>
    <name evidence="2" type="ORF">ELS19_19775</name>
</gene>
<proteinExistence type="predicted"/>
<dbReference type="AlphaFoldDB" id="A0A482TAJ6"/>
<dbReference type="RefSeq" id="WP_129786796.1">
    <property type="nucleotide sequence ID" value="NZ_RZHH01000007.1"/>
</dbReference>
<protein>
    <submittedName>
        <fullName evidence="2">Uncharacterized protein</fullName>
    </submittedName>
</protein>
<dbReference type="EMBL" id="RZHH01000007">
    <property type="protein sequence ID" value="RYJ08023.1"/>
    <property type="molecule type" value="Genomic_DNA"/>
</dbReference>
<comment type="caution">
    <text evidence="2">The sequence shown here is derived from an EMBL/GenBank/DDBJ whole genome shotgun (WGS) entry which is preliminary data.</text>
</comment>
<accession>A0A482TAJ6</accession>
<name>A0A482TAJ6_9EURY</name>
<evidence type="ECO:0000256" key="1">
    <source>
        <dbReference type="SAM" id="MobiDB-lite"/>
    </source>
</evidence>
<organism evidence="2 3">
    <name type="scientific">Halogeometricum borinquense</name>
    <dbReference type="NCBI Taxonomy" id="60847"/>
    <lineage>
        <taxon>Archaea</taxon>
        <taxon>Methanobacteriati</taxon>
        <taxon>Methanobacteriota</taxon>
        <taxon>Stenosarchaea group</taxon>
        <taxon>Halobacteria</taxon>
        <taxon>Halobacteriales</taxon>
        <taxon>Haloferacaceae</taxon>
        <taxon>Halogeometricum</taxon>
    </lineage>
</organism>
<feature type="non-terminal residue" evidence="2">
    <location>
        <position position="89"/>
    </location>
</feature>
<dbReference type="Proteomes" id="UP000294028">
    <property type="component" value="Unassembled WGS sequence"/>
</dbReference>